<organism evidence="1 2">
    <name type="scientific">Rhodoplanes azumiensis</name>
    <dbReference type="NCBI Taxonomy" id="1897628"/>
    <lineage>
        <taxon>Bacteria</taxon>
        <taxon>Pseudomonadati</taxon>
        <taxon>Pseudomonadota</taxon>
        <taxon>Alphaproteobacteria</taxon>
        <taxon>Hyphomicrobiales</taxon>
        <taxon>Nitrobacteraceae</taxon>
        <taxon>Rhodoplanes</taxon>
    </lineage>
</organism>
<dbReference type="Proteomes" id="UP001597314">
    <property type="component" value="Unassembled WGS sequence"/>
</dbReference>
<name>A0ABW5AQ37_9BRAD</name>
<gene>
    <name evidence="1" type="ORF">ACFSOX_23340</name>
</gene>
<accession>A0ABW5AQ37</accession>
<keyword evidence="2" id="KW-1185">Reference proteome</keyword>
<protein>
    <submittedName>
        <fullName evidence="1">Uncharacterized protein</fullName>
    </submittedName>
</protein>
<reference evidence="2" key="1">
    <citation type="journal article" date="2019" name="Int. J. Syst. Evol. Microbiol.">
        <title>The Global Catalogue of Microorganisms (GCM) 10K type strain sequencing project: providing services to taxonomists for standard genome sequencing and annotation.</title>
        <authorList>
            <consortium name="The Broad Institute Genomics Platform"/>
            <consortium name="The Broad Institute Genome Sequencing Center for Infectious Disease"/>
            <person name="Wu L."/>
            <person name="Ma J."/>
        </authorList>
    </citation>
    <scope>NUCLEOTIDE SEQUENCE [LARGE SCALE GENOMIC DNA]</scope>
    <source>
        <strain evidence="2">CGMCC 1.6774</strain>
    </source>
</reference>
<dbReference type="RefSeq" id="WP_378480216.1">
    <property type="nucleotide sequence ID" value="NZ_JBHUIW010000052.1"/>
</dbReference>
<feature type="non-terminal residue" evidence="1">
    <location>
        <position position="1"/>
    </location>
</feature>
<dbReference type="EMBL" id="JBHUIW010000052">
    <property type="protein sequence ID" value="MFD2185098.1"/>
    <property type="molecule type" value="Genomic_DNA"/>
</dbReference>
<proteinExistence type="predicted"/>
<evidence type="ECO:0000313" key="2">
    <source>
        <dbReference type="Proteomes" id="UP001597314"/>
    </source>
</evidence>
<sequence>RPRISARTDFPAAFTGWVRIGQERPVTIHVLLATHPEFRDASFDVTLEKLLRHKRELSRHMLAPPVQESDIDMLFGSAISGTPSSDPSQ</sequence>
<evidence type="ECO:0000313" key="1">
    <source>
        <dbReference type="EMBL" id="MFD2185098.1"/>
    </source>
</evidence>
<comment type="caution">
    <text evidence="1">The sequence shown here is derived from an EMBL/GenBank/DDBJ whole genome shotgun (WGS) entry which is preliminary data.</text>
</comment>